<dbReference type="RefSeq" id="WP_022390132.1">
    <property type="nucleotide sequence ID" value="NZ_KI440811.1"/>
</dbReference>
<keyword evidence="3" id="KW-1185">Reference proteome</keyword>
<comment type="caution">
    <text evidence="2">The sequence shown here is derived from an EMBL/GenBank/DDBJ whole genome shotgun (WGS) entry which is preliminary data.</text>
</comment>
<dbReference type="InterPro" id="IPR021958">
    <property type="entry name" value="DUF3575"/>
</dbReference>
<dbReference type="GeneID" id="92928171"/>
<dbReference type="EMBL" id="RBXN01000002">
    <property type="protein sequence ID" value="RKT59697.1"/>
    <property type="molecule type" value="Genomic_DNA"/>
</dbReference>
<name>A0A495WEQ7_9BACT</name>
<reference evidence="2 3" key="1">
    <citation type="submission" date="2018-10" db="EMBL/GenBank/DDBJ databases">
        <title>Genomic Encyclopedia of Archaeal and Bacterial Type Strains, Phase II (KMG-II): from individual species to whole genera.</title>
        <authorList>
            <person name="Goeker M."/>
        </authorList>
    </citation>
    <scope>NUCLEOTIDE SEQUENCE [LARGE SCALE GENOMIC DNA]</scope>
    <source>
        <strain evidence="2 3">NSB1</strain>
    </source>
</reference>
<gene>
    <name evidence="2" type="ORF">BC742_0618</name>
</gene>
<evidence type="ECO:0000313" key="3">
    <source>
        <dbReference type="Proteomes" id="UP000269493"/>
    </source>
</evidence>
<dbReference type="AlphaFoldDB" id="A0A495WEQ7"/>
<sequence>MKAKIVHCRKICFILLCLFSINGYAQKLALKTNLVQWATVSPNLGAEFVLSNHLSLDLSASFNVWFPGSSLDLKHVLVQPELRYWFGRPMSRHYLGATAFYTSYDALLKRKYYYGDAVAAGVTYGYAVVINKHWNFEASVGIGALRYRQYKYPNTEPRPLSVNDRGWALVPVKLALSFVYILR</sequence>
<evidence type="ECO:0000313" key="2">
    <source>
        <dbReference type="EMBL" id="RKT59697.1"/>
    </source>
</evidence>
<feature type="signal peptide" evidence="1">
    <location>
        <begin position="1"/>
        <end position="25"/>
    </location>
</feature>
<evidence type="ECO:0000256" key="1">
    <source>
        <dbReference type="SAM" id="SignalP"/>
    </source>
</evidence>
<keyword evidence="1" id="KW-0732">Signal</keyword>
<organism evidence="2 3">
    <name type="scientific">Coprobacter fastidiosus NSB1 = JCM 33896</name>
    <dbReference type="NCBI Taxonomy" id="1349822"/>
    <lineage>
        <taxon>Bacteria</taxon>
        <taxon>Pseudomonadati</taxon>
        <taxon>Bacteroidota</taxon>
        <taxon>Bacteroidia</taxon>
        <taxon>Bacteroidales</taxon>
        <taxon>Barnesiellaceae</taxon>
        <taxon>Coprobacter</taxon>
    </lineage>
</organism>
<protein>
    <submittedName>
        <fullName evidence="2">Uncharacterized protein DUF3575</fullName>
    </submittedName>
</protein>
<accession>A0A495WEQ7</accession>
<feature type="chain" id="PRO_5019779439" evidence="1">
    <location>
        <begin position="26"/>
        <end position="183"/>
    </location>
</feature>
<dbReference type="Proteomes" id="UP000269493">
    <property type="component" value="Unassembled WGS sequence"/>
</dbReference>
<proteinExistence type="predicted"/>
<dbReference type="Pfam" id="PF12099">
    <property type="entry name" value="DUF3575"/>
    <property type="match status" value="1"/>
</dbReference>